<dbReference type="SUPFAM" id="SSF49503">
    <property type="entry name" value="Cupredoxins"/>
    <property type="match status" value="1"/>
</dbReference>
<evidence type="ECO:0000313" key="4">
    <source>
        <dbReference type="EMBL" id="NOL60390.1"/>
    </source>
</evidence>
<dbReference type="RefSeq" id="WP_171481688.1">
    <property type="nucleotide sequence ID" value="NZ_JABGBP010000204.1"/>
</dbReference>
<dbReference type="InterPro" id="IPR049544">
    <property type="entry name" value="SoxE-like_C"/>
</dbReference>
<dbReference type="GO" id="GO:0005507">
    <property type="term" value="F:copper ion binding"/>
    <property type="evidence" value="ECO:0007669"/>
    <property type="project" value="UniProtKB-UniRule"/>
</dbReference>
<sequence>MKPILKAAFAVLAIAIVLIAAIGIVTAEYHPMNTIMSDQGAVSHRDIPYYNTTLANGTHVEVVNLSLAAWGEGNGWSNAYPFNFNGTSYGAMTIYLPANADIHANMTNYEVKPHTLKFELPYSSQWSTGPIWAHTSVHVKKVIASTGTIDPIWYGNVAHYRSIWWNDTASGHYWVVCGLTTHAEAGMYAFVIVSSNVTTPYYTIK</sequence>
<reference evidence="4 5" key="1">
    <citation type="submission" date="2020-05" db="EMBL/GenBank/DDBJ databases">
        <authorList>
            <person name="Zhang R."/>
        </authorList>
    </citation>
    <scope>NUCLEOTIDE SEQUENCE [LARGE SCALE GENOMIC DNA]</scope>
    <source>
        <strain evidence="4 5">DSM 28986</strain>
    </source>
</reference>
<dbReference type="EMBL" id="JABGBP010000204">
    <property type="protein sequence ID" value="NOL60390.1"/>
    <property type="molecule type" value="Genomic_DNA"/>
</dbReference>
<gene>
    <name evidence="4" type="ORF">HLB00_06030</name>
</gene>
<dbReference type="NCBIfam" id="TIGR03094">
    <property type="entry name" value="sulfo_cyanin"/>
    <property type="match status" value="1"/>
</dbReference>
<dbReference type="InterPro" id="IPR033138">
    <property type="entry name" value="Cu_oxidase_CS"/>
</dbReference>
<dbReference type="InterPro" id="IPR010532">
    <property type="entry name" value="SoxE"/>
</dbReference>
<dbReference type="Pfam" id="PF06525">
    <property type="entry name" value="SoxE"/>
    <property type="match status" value="1"/>
</dbReference>
<evidence type="ECO:0000256" key="1">
    <source>
        <dbReference type="ARBA" id="ARBA00022723"/>
    </source>
</evidence>
<dbReference type="AlphaFoldDB" id="A0A7K4FMX4"/>
<comment type="caution">
    <text evidence="4">The sequence shown here is derived from an EMBL/GenBank/DDBJ whole genome shotgun (WGS) entry which is preliminary data.</text>
</comment>
<evidence type="ECO:0000313" key="5">
    <source>
        <dbReference type="Proteomes" id="UP000546917"/>
    </source>
</evidence>
<proteinExistence type="predicted"/>
<dbReference type="Proteomes" id="UP000546917">
    <property type="component" value="Unassembled WGS sequence"/>
</dbReference>
<name>A0A7K4FMX4_9ARCH</name>
<dbReference type="PROSITE" id="PS00079">
    <property type="entry name" value="MULTICOPPER_OXIDASE1"/>
    <property type="match status" value="1"/>
</dbReference>
<accession>A0A7K4FMX4</accession>
<evidence type="ECO:0000256" key="2">
    <source>
        <dbReference type="NCBIfam" id="TIGR03094"/>
    </source>
</evidence>
<keyword evidence="1" id="KW-0479">Metal-binding</keyword>
<organism evidence="4 5">
    <name type="scientific">Ferroplasma acidiphilum</name>
    <dbReference type="NCBI Taxonomy" id="74969"/>
    <lineage>
        <taxon>Archaea</taxon>
        <taxon>Methanobacteriati</taxon>
        <taxon>Thermoplasmatota</taxon>
        <taxon>Thermoplasmata</taxon>
        <taxon>Thermoplasmatales</taxon>
        <taxon>Ferroplasmaceae</taxon>
        <taxon>Ferroplasma</taxon>
    </lineage>
</organism>
<dbReference type="InterPro" id="IPR008972">
    <property type="entry name" value="Cupredoxin"/>
</dbReference>
<dbReference type="Gene3D" id="2.60.40.420">
    <property type="entry name" value="Cupredoxins - blue copper proteins"/>
    <property type="match status" value="1"/>
</dbReference>
<evidence type="ECO:0000259" key="3">
    <source>
        <dbReference type="Pfam" id="PF06525"/>
    </source>
</evidence>
<protein>
    <recommendedName>
        <fullName evidence="2">Sulfocyanin</fullName>
    </recommendedName>
</protein>
<feature type="domain" description="Sulfocyanin-like C-terminal" evidence="3">
    <location>
        <begin position="80"/>
        <end position="203"/>
    </location>
</feature>